<dbReference type="CDD" id="cd07563">
    <property type="entry name" value="Peptidase_S41_IRBP"/>
    <property type="match status" value="1"/>
</dbReference>
<gene>
    <name evidence="2" type="ORF">GCM10010124_19580</name>
</gene>
<dbReference type="SUPFAM" id="SSF52096">
    <property type="entry name" value="ClpP/crotonase"/>
    <property type="match status" value="1"/>
</dbReference>
<dbReference type="Pfam" id="PF03572">
    <property type="entry name" value="Peptidase_S41"/>
    <property type="match status" value="1"/>
</dbReference>
<dbReference type="PANTHER" id="PTHR11261:SF3">
    <property type="entry name" value="RETINOL-BINDING PROTEIN 3"/>
    <property type="match status" value="1"/>
</dbReference>
<dbReference type="InterPro" id="IPR029045">
    <property type="entry name" value="ClpP/crotonase-like_dom_sf"/>
</dbReference>
<protein>
    <submittedName>
        <fullName evidence="2">Interphotoreceptor retinoid-binding protein</fullName>
    </submittedName>
</protein>
<proteinExistence type="predicted"/>
<sequence length="291" mass="29840">MSVADLVADLAHRLRSAYVLPERGAAAADLLTARLAAGAYGAAVDPALCAALTADLAAACADRHLRLTWRRTPADPATAAADARARYREQLAARGYGVARADRAPDGTATVVLTDVGPAGWVGGALAAAFDAVAGARALLLDLRDNPGGTPDGAALVCSYLLPPPPVVVNRVHHPHGEVREYRTAATLPAARFAGPAWVLTSARTFSGAEEVAYNLQALRRATVVGERTRGGAHPTAPHWLTPHVVLHLPYARSVNPVTGTNWEGVGVTPDVPVPAAGAEAAARALAAAAG</sequence>
<dbReference type="SMART" id="SM00245">
    <property type="entry name" value="TSPc"/>
    <property type="match status" value="1"/>
</dbReference>
<reference evidence="2" key="2">
    <citation type="submission" date="2020-09" db="EMBL/GenBank/DDBJ databases">
        <authorList>
            <person name="Sun Q."/>
            <person name="Ohkuma M."/>
        </authorList>
    </citation>
    <scope>NUCLEOTIDE SEQUENCE</scope>
    <source>
        <strain evidence="2">JCM 3091</strain>
    </source>
</reference>
<dbReference type="AlphaFoldDB" id="A0A8J3BL21"/>
<feature type="domain" description="Tail specific protease" evidence="1">
    <location>
        <begin position="62"/>
        <end position="275"/>
    </location>
</feature>
<dbReference type="Proteomes" id="UP000662200">
    <property type="component" value="Unassembled WGS sequence"/>
</dbReference>
<dbReference type="GO" id="GO:0006508">
    <property type="term" value="P:proteolysis"/>
    <property type="evidence" value="ECO:0007669"/>
    <property type="project" value="InterPro"/>
</dbReference>
<organism evidence="2 3">
    <name type="scientific">Pilimelia terevasa</name>
    <dbReference type="NCBI Taxonomy" id="53372"/>
    <lineage>
        <taxon>Bacteria</taxon>
        <taxon>Bacillati</taxon>
        <taxon>Actinomycetota</taxon>
        <taxon>Actinomycetes</taxon>
        <taxon>Micromonosporales</taxon>
        <taxon>Micromonosporaceae</taxon>
        <taxon>Pilimelia</taxon>
    </lineage>
</organism>
<evidence type="ECO:0000313" key="2">
    <source>
        <dbReference type="EMBL" id="GGK26992.1"/>
    </source>
</evidence>
<name>A0A8J3BL21_9ACTN</name>
<dbReference type="RefSeq" id="WP_189113898.1">
    <property type="nucleotide sequence ID" value="NZ_BMQC01000005.1"/>
</dbReference>
<keyword evidence="3" id="KW-1185">Reference proteome</keyword>
<dbReference type="GO" id="GO:0008236">
    <property type="term" value="F:serine-type peptidase activity"/>
    <property type="evidence" value="ECO:0007669"/>
    <property type="project" value="InterPro"/>
</dbReference>
<dbReference type="Gene3D" id="3.90.226.10">
    <property type="entry name" value="2-enoyl-CoA Hydratase, Chain A, domain 1"/>
    <property type="match status" value="1"/>
</dbReference>
<reference evidence="2" key="1">
    <citation type="journal article" date="2014" name="Int. J. Syst. Evol. Microbiol.">
        <title>Complete genome sequence of Corynebacterium casei LMG S-19264T (=DSM 44701T), isolated from a smear-ripened cheese.</title>
        <authorList>
            <consortium name="US DOE Joint Genome Institute (JGI-PGF)"/>
            <person name="Walter F."/>
            <person name="Albersmeier A."/>
            <person name="Kalinowski J."/>
            <person name="Ruckert C."/>
        </authorList>
    </citation>
    <scope>NUCLEOTIDE SEQUENCE</scope>
    <source>
        <strain evidence="2">JCM 3091</strain>
    </source>
</reference>
<accession>A0A8J3BL21</accession>
<dbReference type="InterPro" id="IPR005151">
    <property type="entry name" value="Tail-specific_protease"/>
</dbReference>
<comment type="caution">
    <text evidence="2">The sequence shown here is derived from an EMBL/GenBank/DDBJ whole genome shotgun (WGS) entry which is preliminary data.</text>
</comment>
<dbReference type="PANTHER" id="PTHR11261">
    <property type="entry name" value="INTERPHOTORECEPTOR RETINOID-BINDING PROTEIN"/>
    <property type="match status" value="1"/>
</dbReference>
<dbReference type="EMBL" id="BMQC01000005">
    <property type="protein sequence ID" value="GGK26992.1"/>
    <property type="molecule type" value="Genomic_DNA"/>
</dbReference>
<dbReference type="Gene3D" id="3.30.750.44">
    <property type="match status" value="1"/>
</dbReference>
<evidence type="ECO:0000313" key="3">
    <source>
        <dbReference type="Proteomes" id="UP000662200"/>
    </source>
</evidence>
<evidence type="ECO:0000259" key="1">
    <source>
        <dbReference type="SMART" id="SM00245"/>
    </source>
</evidence>